<protein>
    <submittedName>
        <fullName evidence="1">Uncharacterized protein</fullName>
    </submittedName>
</protein>
<dbReference type="EMBL" id="FTPD01000066">
    <property type="protein sequence ID" value="SIT59067.1"/>
    <property type="molecule type" value="Genomic_DNA"/>
</dbReference>
<keyword evidence="2" id="KW-1185">Reference proteome</keyword>
<dbReference type="Proteomes" id="UP000188388">
    <property type="component" value="Unassembled WGS sequence"/>
</dbReference>
<name>A0A1R3VKW0_9HYPH</name>
<evidence type="ECO:0000313" key="2">
    <source>
        <dbReference type="Proteomes" id="UP000188388"/>
    </source>
</evidence>
<gene>
    <name evidence="1" type="ORF">BQ8794_690002</name>
</gene>
<sequence>MLKDARLISSSAKPDRSRTEAFEFEFYEEGLRAYAFTFG</sequence>
<accession>A0A1R3VKW0</accession>
<dbReference type="AlphaFoldDB" id="A0A1R3VKW0"/>
<proteinExistence type="predicted"/>
<evidence type="ECO:0000313" key="1">
    <source>
        <dbReference type="EMBL" id="SIT59067.1"/>
    </source>
</evidence>
<reference evidence="2" key="1">
    <citation type="submission" date="2017-01" db="EMBL/GenBank/DDBJ databases">
        <authorList>
            <person name="Brunel B."/>
        </authorList>
    </citation>
    <scope>NUCLEOTIDE SEQUENCE [LARGE SCALE GENOMIC DNA]</scope>
</reference>
<dbReference type="STRING" id="1631249.BQ8794_690002"/>
<organism evidence="1 2">
    <name type="scientific">Mesorhizobium prunaredense</name>
    <dbReference type="NCBI Taxonomy" id="1631249"/>
    <lineage>
        <taxon>Bacteria</taxon>
        <taxon>Pseudomonadati</taxon>
        <taxon>Pseudomonadota</taxon>
        <taxon>Alphaproteobacteria</taxon>
        <taxon>Hyphomicrobiales</taxon>
        <taxon>Phyllobacteriaceae</taxon>
        <taxon>Mesorhizobium</taxon>
    </lineage>
</organism>